<dbReference type="PANTHER" id="PTHR33564">
    <property type="entry name" value="TRANSMEMBRANE PROTEIN"/>
    <property type="match status" value="1"/>
</dbReference>
<dbReference type="AlphaFoldDB" id="A0AAV1RYR8"/>
<dbReference type="EMBL" id="CAWUPB010001160">
    <property type="protein sequence ID" value="CAK7342135.1"/>
    <property type="molecule type" value="Genomic_DNA"/>
</dbReference>
<accession>A0AAV1RYR8</accession>
<organism evidence="2 3">
    <name type="scientific">Dovyalis caffra</name>
    <dbReference type="NCBI Taxonomy" id="77055"/>
    <lineage>
        <taxon>Eukaryota</taxon>
        <taxon>Viridiplantae</taxon>
        <taxon>Streptophyta</taxon>
        <taxon>Embryophyta</taxon>
        <taxon>Tracheophyta</taxon>
        <taxon>Spermatophyta</taxon>
        <taxon>Magnoliopsida</taxon>
        <taxon>eudicotyledons</taxon>
        <taxon>Gunneridae</taxon>
        <taxon>Pentapetalae</taxon>
        <taxon>rosids</taxon>
        <taxon>fabids</taxon>
        <taxon>Malpighiales</taxon>
        <taxon>Salicaceae</taxon>
        <taxon>Flacourtieae</taxon>
        <taxon>Dovyalis</taxon>
    </lineage>
</organism>
<protein>
    <submittedName>
        <fullName evidence="2">Uncharacterized protein</fullName>
    </submittedName>
</protein>
<keyword evidence="1" id="KW-0812">Transmembrane</keyword>
<feature type="transmembrane region" description="Helical" evidence="1">
    <location>
        <begin position="6"/>
        <end position="26"/>
    </location>
</feature>
<proteinExistence type="predicted"/>
<keyword evidence="1" id="KW-0472">Membrane</keyword>
<gene>
    <name evidence="2" type="ORF">DCAF_LOCUS16636</name>
</gene>
<comment type="caution">
    <text evidence="2">The sequence shown here is derived from an EMBL/GenBank/DDBJ whole genome shotgun (WGS) entry which is preliminary data.</text>
</comment>
<evidence type="ECO:0000256" key="1">
    <source>
        <dbReference type="SAM" id="Phobius"/>
    </source>
</evidence>
<keyword evidence="3" id="KW-1185">Reference proteome</keyword>
<keyword evidence="1" id="KW-1133">Transmembrane helix</keyword>
<evidence type="ECO:0000313" key="2">
    <source>
        <dbReference type="EMBL" id="CAK7342135.1"/>
    </source>
</evidence>
<reference evidence="2 3" key="1">
    <citation type="submission" date="2024-01" db="EMBL/GenBank/DDBJ databases">
        <authorList>
            <person name="Waweru B."/>
        </authorList>
    </citation>
    <scope>NUCLEOTIDE SEQUENCE [LARGE SCALE GENOMIC DNA]</scope>
</reference>
<sequence>MAGYMGLGFMAAFAVSGSVVLIARQLHKRLLSDFMKQMEFELGGSTRSCRDKKRVRFADDVMEPSSNNKEYRKRRIKITKGNNQVSKMEDYLVEDIVLDQSYDGARLLETMPLNRQTLYKEIIKSKTLNRYNL</sequence>
<dbReference type="Proteomes" id="UP001314170">
    <property type="component" value="Unassembled WGS sequence"/>
</dbReference>
<evidence type="ECO:0000313" key="3">
    <source>
        <dbReference type="Proteomes" id="UP001314170"/>
    </source>
</evidence>
<dbReference type="PANTHER" id="PTHR33564:SF8">
    <property type="entry name" value="TRANSMEMBRANE PROTEIN"/>
    <property type="match status" value="1"/>
</dbReference>
<name>A0AAV1RYR8_9ROSI</name>